<dbReference type="Proteomes" id="UP001208570">
    <property type="component" value="Unassembled WGS sequence"/>
</dbReference>
<proteinExistence type="predicted"/>
<dbReference type="EMBL" id="JAODUP010000536">
    <property type="protein sequence ID" value="KAK2147779.1"/>
    <property type="molecule type" value="Genomic_DNA"/>
</dbReference>
<dbReference type="Pfam" id="PF09773">
    <property type="entry name" value="Meckelin"/>
    <property type="match status" value="3"/>
</dbReference>
<organism evidence="2 3">
    <name type="scientific">Paralvinella palmiformis</name>
    <dbReference type="NCBI Taxonomy" id="53620"/>
    <lineage>
        <taxon>Eukaryota</taxon>
        <taxon>Metazoa</taxon>
        <taxon>Spiralia</taxon>
        <taxon>Lophotrochozoa</taxon>
        <taxon>Annelida</taxon>
        <taxon>Polychaeta</taxon>
        <taxon>Sedentaria</taxon>
        <taxon>Canalipalpata</taxon>
        <taxon>Terebellida</taxon>
        <taxon>Terebelliformia</taxon>
        <taxon>Alvinellidae</taxon>
        <taxon>Paralvinella</taxon>
    </lineage>
</organism>
<sequence>MSRTKRDLSIAVGVMSALALTWAIIQTGNWNRRQGKLSLDCSTITRFVTYASGSLANVFFLTMLGYSLWQFIVYKAQTKVFLVPDDAADFYIKAFIGSAFVLKFIDLVQLIVSQCTVDIFLVDWERKPNEEGATSPRHETSNARSATGDRVSAWRRIMVANEWAELQRSSNGYIRDSGVAFVRDRILNFVDLCSLANVSMFILPYRCYGYYIHGRSAHGSADVGLNDMRYNMAMEESDLCGHRGLEPGSDEQTFEIFLPVELRTAYDRLLYTTPRKPNLHNFDYVIDTKNIFQRIIDYDPIERFDVGYFFIDKSHIFDKVLFYGQEMLLVVYEVLTFSVVDMLSRDFITSAIVTYVMTALIVAIRQGVAKKNLSIKSTVDSRFLI</sequence>
<evidence type="ECO:0000256" key="1">
    <source>
        <dbReference type="SAM" id="Phobius"/>
    </source>
</evidence>
<evidence type="ECO:0000313" key="3">
    <source>
        <dbReference type="Proteomes" id="UP001208570"/>
    </source>
</evidence>
<comment type="caution">
    <text evidence="2">The sequence shown here is derived from an EMBL/GenBank/DDBJ whole genome shotgun (WGS) entry which is preliminary data.</text>
</comment>
<accession>A0AAD9J7I0</accession>
<dbReference type="PANTHER" id="PTHR21274">
    <property type="entry name" value="MECKELIN"/>
    <property type="match status" value="1"/>
</dbReference>
<keyword evidence="3" id="KW-1185">Reference proteome</keyword>
<dbReference type="GO" id="GO:0036038">
    <property type="term" value="C:MKS complex"/>
    <property type="evidence" value="ECO:0007669"/>
    <property type="project" value="InterPro"/>
</dbReference>
<keyword evidence="1" id="KW-0812">Transmembrane</keyword>
<evidence type="ECO:0008006" key="4">
    <source>
        <dbReference type="Google" id="ProtNLM"/>
    </source>
</evidence>
<gene>
    <name evidence="2" type="ORF">LSH36_536g02024</name>
</gene>
<dbReference type="InterPro" id="IPR019170">
    <property type="entry name" value="Meckelin"/>
</dbReference>
<keyword evidence="1" id="KW-1133">Transmembrane helix</keyword>
<name>A0AAD9J7I0_9ANNE</name>
<evidence type="ECO:0000313" key="2">
    <source>
        <dbReference type="EMBL" id="KAK2147779.1"/>
    </source>
</evidence>
<dbReference type="PANTHER" id="PTHR21274:SF0">
    <property type="entry name" value="MECKELIN"/>
    <property type="match status" value="1"/>
</dbReference>
<feature type="transmembrane region" description="Helical" evidence="1">
    <location>
        <begin position="47"/>
        <end position="69"/>
    </location>
</feature>
<dbReference type="GO" id="GO:0060271">
    <property type="term" value="P:cilium assembly"/>
    <property type="evidence" value="ECO:0007669"/>
    <property type="project" value="InterPro"/>
</dbReference>
<dbReference type="AlphaFoldDB" id="A0AAD9J7I0"/>
<feature type="transmembrane region" description="Helical" evidence="1">
    <location>
        <begin position="346"/>
        <end position="364"/>
    </location>
</feature>
<reference evidence="2" key="1">
    <citation type="journal article" date="2023" name="Mol. Biol. Evol.">
        <title>Third-Generation Sequencing Reveals the Adaptive Role of the Epigenome in Three Deep-Sea Polychaetes.</title>
        <authorList>
            <person name="Perez M."/>
            <person name="Aroh O."/>
            <person name="Sun Y."/>
            <person name="Lan Y."/>
            <person name="Juniper S.K."/>
            <person name="Young C.R."/>
            <person name="Angers B."/>
            <person name="Qian P.Y."/>
        </authorList>
    </citation>
    <scope>NUCLEOTIDE SEQUENCE</scope>
    <source>
        <strain evidence="2">P08H-3</strain>
    </source>
</reference>
<protein>
    <recommendedName>
        <fullName evidence="4">Meckelin</fullName>
    </recommendedName>
</protein>
<keyword evidence="1" id="KW-0472">Membrane</keyword>